<dbReference type="Gene3D" id="1.20.5.390">
    <property type="entry name" value="L1 transposable element, trimerization domain"/>
    <property type="match status" value="1"/>
</dbReference>
<protein>
    <submittedName>
        <fullName evidence="2">Uncharacterized protein</fullName>
    </submittedName>
</protein>
<proteinExistence type="predicted"/>
<name>A0A8S1BST6_9INSE</name>
<reference evidence="2 3" key="1">
    <citation type="submission" date="2020-04" db="EMBL/GenBank/DDBJ databases">
        <authorList>
            <person name="Alioto T."/>
            <person name="Alioto T."/>
            <person name="Gomez Garrido J."/>
        </authorList>
    </citation>
    <scope>NUCLEOTIDE SEQUENCE [LARGE SCALE GENOMIC DNA]</scope>
</reference>
<accession>A0A8S1BST6</accession>
<dbReference type="Proteomes" id="UP000494165">
    <property type="component" value="Unassembled WGS sequence"/>
</dbReference>
<feature type="coiled-coil region" evidence="1">
    <location>
        <begin position="297"/>
        <end position="434"/>
    </location>
</feature>
<sequence>MKQQCDTLSKWHEEVLQVHKSHKDKFEEMKLLIVKLKIEKEGLFKKLQSQENILSENQELKTKLQKLDAILEGQQEVLKENEMLKQRVAQLEQQCCQAQDVNAALEKAEIRIKKLADERLSEMLEKEELQHRVNLLQQELAEMQADGFVMVSHDVPKTTNEEKDLPHPEDKLKKFYATVDKYDESIMNSFKVLEQQVASFVTVYNWLDETRAKLPGSSEGLSEMGTLLELISLSLREAQKSSVGQRQQMEEASQQLGRLGSDFQTLLEEFVSLSNEVKNKKPEPEQPAAPAPPSASFLELEKQLEGAKEQLQEMEGRLNVKDRIVSQLHARLRENENEIAKLAAQQKSEQSKEFKEQLDRNIAEILQMKDVLEEKERTLEKKNSSIAQKDSQLAQMELRVSQAETKSNQKEAEAAAMLQRTKTLEQSVDALQAQVQFKPKMNPSELFERLWL</sequence>
<organism evidence="2 3">
    <name type="scientific">Cloeon dipterum</name>
    <dbReference type="NCBI Taxonomy" id="197152"/>
    <lineage>
        <taxon>Eukaryota</taxon>
        <taxon>Metazoa</taxon>
        <taxon>Ecdysozoa</taxon>
        <taxon>Arthropoda</taxon>
        <taxon>Hexapoda</taxon>
        <taxon>Insecta</taxon>
        <taxon>Pterygota</taxon>
        <taxon>Palaeoptera</taxon>
        <taxon>Ephemeroptera</taxon>
        <taxon>Pisciforma</taxon>
        <taxon>Baetidae</taxon>
        <taxon>Cloeon</taxon>
    </lineage>
</organism>
<evidence type="ECO:0000313" key="2">
    <source>
        <dbReference type="EMBL" id="CAB3359350.1"/>
    </source>
</evidence>
<keyword evidence="1" id="KW-0175">Coiled coil</keyword>
<feature type="coiled-coil region" evidence="1">
    <location>
        <begin position="50"/>
        <end position="146"/>
    </location>
</feature>
<gene>
    <name evidence="2" type="ORF">CLODIP_2_CD05316</name>
</gene>
<evidence type="ECO:0000313" key="3">
    <source>
        <dbReference type="Proteomes" id="UP000494165"/>
    </source>
</evidence>
<evidence type="ECO:0000256" key="1">
    <source>
        <dbReference type="SAM" id="Coils"/>
    </source>
</evidence>
<comment type="caution">
    <text evidence="2">The sequence shown here is derived from an EMBL/GenBank/DDBJ whole genome shotgun (WGS) entry which is preliminary data.</text>
</comment>
<dbReference type="AlphaFoldDB" id="A0A8S1BST6"/>
<keyword evidence="3" id="KW-1185">Reference proteome</keyword>
<dbReference type="EMBL" id="CADEPI010000001">
    <property type="protein sequence ID" value="CAB3359350.1"/>
    <property type="molecule type" value="Genomic_DNA"/>
</dbReference>